<feature type="region of interest" description="Disordered" evidence="1">
    <location>
        <begin position="24"/>
        <end position="100"/>
    </location>
</feature>
<protein>
    <submittedName>
        <fullName evidence="2">Phage terminase small subunit</fullName>
    </submittedName>
</protein>
<evidence type="ECO:0000256" key="1">
    <source>
        <dbReference type="SAM" id="MobiDB-lite"/>
    </source>
</evidence>
<reference evidence="3" key="1">
    <citation type="journal article" date="2019" name="Int. J. Syst. Evol. Microbiol.">
        <title>The Global Catalogue of Microorganisms (GCM) 10K type strain sequencing project: providing services to taxonomists for standard genome sequencing and annotation.</title>
        <authorList>
            <consortium name="The Broad Institute Genomics Platform"/>
            <consortium name="The Broad Institute Genome Sequencing Center for Infectious Disease"/>
            <person name="Wu L."/>
            <person name="Ma J."/>
        </authorList>
    </citation>
    <scope>NUCLEOTIDE SEQUENCE [LARGE SCALE GENOMIC DNA]</scope>
    <source>
        <strain evidence="3">CGMCC 4.1434</strain>
    </source>
</reference>
<dbReference type="EMBL" id="JBHSNO010000001">
    <property type="protein sequence ID" value="MFC5587567.1"/>
    <property type="molecule type" value="Genomic_DNA"/>
</dbReference>
<proteinExistence type="predicted"/>
<feature type="compositionally biased region" description="Polar residues" evidence="1">
    <location>
        <begin position="43"/>
        <end position="53"/>
    </location>
</feature>
<evidence type="ECO:0000313" key="3">
    <source>
        <dbReference type="Proteomes" id="UP001596109"/>
    </source>
</evidence>
<name>A0ABW0TDT2_9BACL</name>
<sequence length="273" mass="31345">MPNWIEIQKEWETSDITFKDLAEKHGVKDSTIRSRKNREKWQRNATANNASQRATKKKSVATEKDEQQSVRKRGAPRGNGNAKGNRGNVNASPPKRNSNAVTHGFFAKYLPEDTLEIMEAMQERSPADLIYDQIQIQYAAIIRAQQIMHVESKDETVKVLSKVKGLINDDDTIEFAEEKQYDYQFAWDRHATFLNAQSRAMSELRSLIKQFNDLAYEDDERRLKLEAMQVGIDKTKAELKDLQGDTSDDAHERMQQYMKAIGKADVTAVFNDE</sequence>
<evidence type="ECO:0000313" key="2">
    <source>
        <dbReference type="EMBL" id="MFC5587567.1"/>
    </source>
</evidence>
<gene>
    <name evidence="2" type="primary">terS</name>
    <name evidence="2" type="ORF">ACFPRA_01420</name>
</gene>
<keyword evidence="3" id="KW-1185">Reference proteome</keyword>
<accession>A0ABW0TDT2</accession>
<feature type="compositionally biased region" description="Basic and acidic residues" evidence="1">
    <location>
        <begin position="60"/>
        <end position="69"/>
    </location>
</feature>
<comment type="caution">
    <text evidence="2">The sequence shown here is derived from an EMBL/GenBank/DDBJ whole genome shotgun (WGS) entry which is preliminary data.</text>
</comment>
<feature type="compositionally biased region" description="Low complexity" evidence="1">
    <location>
        <begin position="76"/>
        <end position="91"/>
    </location>
</feature>
<dbReference type="RefSeq" id="WP_381429693.1">
    <property type="nucleotide sequence ID" value="NZ_JBHSNO010000001.1"/>
</dbReference>
<dbReference type="Proteomes" id="UP001596109">
    <property type="component" value="Unassembled WGS sequence"/>
</dbReference>
<organism evidence="2 3">
    <name type="scientific">Sporosarcina soli</name>
    <dbReference type="NCBI Taxonomy" id="334736"/>
    <lineage>
        <taxon>Bacteria</taxon>
        <taxon>Bacillati</taxon>
        <taxon>Bacillota</taxon>
        <taxon>Bacilli</taxon>
        <taxon>Bacillales</taxon>
        <taxon>Caryophanaceae</taxon>
        <taxon>Sporosarcina</taxon>
    </lineage>
</organism>
<dbReference type="NCBIfam" id="NF040601">
    <property type="entry name" value="TerS_not_xtmA"/>
    <property type="match status" value="1"/>
</dbReference>